<evidence type="ECO:0000313" key="3">
    <source>
        <dbReference type="Proteomes" id="UP000595278"/>
    </source>
</evidence>
<organism evidence="2 3">
    <name type="scientific">Entomomonas asaccharolytica</name>
    <dbReference type="NCBI Taxonomy" id="2785331"/>
    <lineage>
        <taxon>Bacteria</taxon>
        <taxon>Pseudomonadati</taxon>
        <taxon>Pseudomonadota</taxon>
        <taxon>Gammaproteobacteria</taxon>
        <taxon>Pseudomonadales</taxon>
        <taxon>Pseudomonadaceae</taxon>
        <taxon>Entomomonas</taxon>
    </lineage>
</organism>
<gene>
    <name evidence="2" type="ORF">JHT90_02135</name>
</gene>
<dbReference type="AlphaFoldDB" id="A0A974RXD6"/>
<dbReference type="RefSeq" id="WP_201093539.1">
    <property type="nucleotide sequence ID" value="NZ_CP067393.1"/>
</dbReference>
<name>A0A974RXD6_9GAMM</name>
<keyword evidence="1" id="KW-0812">Transmembrane</keyword>
<feature type="transmembrane region" description="Helical" evidence="1">
    <location>
        <begin position="12"/>
        <end position="33"/>
    </location>
</feature>
<keyword evidence="3" id="KW-1185">Reference proteome</keyword>
<protein>
    <submittedName>
        <fullName evidence="2">Uncharacterized protein</fullName>
    </submittedName>
</protein>
<dbReference type="KEGG" id="eaz:JHT90_02135"/>
<sequence>MWEFFKDLLPVLSLIIGALLTMFASYLADFRLLKRERTARKEQQYATLYLKRIEFQRETLIQLQDVIDNISRKTAEIQLNDIHNYNQGTEWKKISVPDDLDELLRATKAKLIKLKARIEDEKLRKCLDTFNSISLKVTLSENKAESEHQMQLLSHSFEEVQNLIGENFRQLNIFEDKQFEG</sequence>
<accession>A0A974RXD6</accession>
<dbReference type="EMBL" id="CP067393">
    <property type="protein sequence ID" value="QQP86077.1"/>
    <property type="molecule type" value="Genomic_DNA"/>
</dbReference>
<evidence type="ECO:0000313" key="2">
    <source>
        <dbReference type="EMBL" id="QQP86077.1"/>
    </source>
</evidence>
<evidence type="ECO:0000256" key="1">
    <source>
        <dbReference type="SAM" id="Phobius"/>
    </source>
</evidence>
<keyword evidence="1" id="KW-1133">Transmembrane helix</keyword>
<proteinExistence type="predicted"/>
<reference evidence="2 3" key="1">
    <citation type="submission" date="2021-01" db="EMBL/GenBank/DDBJ databases">
        <title>Entomomonas sp. F2A isolated from a house cricket (Acheta domesticus).</title>
        <authorList>
            <person name="Spergser J."/>
            <person name="Busse H.-J."/>
        </authorList>
    </citation>
    <scope>NUCLEOTIDE SEQUENCE [LARGE SCALE GENOMIC DNA]</scope>
    <source>
        <strain evidence="2 3">F2A</strain>
    </source>
</reference>
<dbReference type="Proteomes" id="UP000595278">
    <property type="component" value="Chromosome"/>
</dbReference>
<keyword evidence="1" id="KW-0472">Membrane</keyword>